<evidence type="ECO:0000256" key="1">
    <source>
        <dbReference type="ARBA" id="ARBA00006484"/>
    </source>
</evidence>
<evidence type="ECO:0000313" key="3">
    <source>
        <dbReference type="EMBL" id="XBP73002.1"/>
    </source>
</evidence>
<dbReference type="Pfam" id="PF13561">
    <property type="entry name" value="adh_short_C2"/>
    <property type="match status" value="1"/>
</dbReference>
<geneLocation type="plasmid" evidence="3">
    <name>p3</name>
</geneLocation>
<dbReference type="PROSITE" id="PS00061">
    <property type="entry name" value="ADH_SHORT"/>
    <property type="match status" value="1"/>
</dbReference>
<evidence type="ECO:0000256" key="2">
    <source>
        <dbReference type="ARBA" id="ARBA00023002"/>
    </source>
</evidence>
<dbReference type="GO" id="GO:0006633">
    <property type="term" value="P:fatty acid biosynthetic process"/>
    <property type="evidence" value="ECO:0007669"/>
    <property type="project" value="TreeGrafter"/>
</dbReference>
<organism evidence="3">
    <name type="scientific">Polaromonas hydrogenivorans</name>
    <dbReference type="NCBI Taxonomy" id="335476"/>
    <lineage>
        <taxon>Bacteria</taxon>
        <taxon>Pseudomonadati</taxon>
        <taxon>Pseudomonadota</taxon>
        <taxon>Betaproteobacteria</taxon>
        <taxon>Burkholderiales</taxon>
        <taxon>Comamonadaceae</taxon>
        <taxon>Polaromonas</taxon>
    </lineage>
</organism>
<comment type="similarity">
    <text evidence="1">Belongs to the short-chain dehydrogenases/reductases (SDR) family.</text>
</comment>
<dbReference type="EMBL" id="CP157678">
    <property type="protein sequence ID" value="XBP73002.1"/>
    <property type="molecule type" value="Genomic_DNA"/>
</dbReference>
<dbReference type="PANTHER" id="PTHR42760:SF83">
    <property type="entry name" value="(3R)-3-HYDROXYACYL-COA DEHYDROGENASE"/>
    <property type="match status" value="1"/>
</dbReference>
<keyword evidence="2" id="KW-0560">Oxidoreductase</keyword>
<keyword evidence="3" id="KW-0614">Plasmid</keyword>
<dbReference type="GO" id="GO:0048038">
    <property type="term" value="F:quinone binding"/>
    <property type="evidence" value="ECO:0007669"/>
    <property type="project" value="TreeGrafter"/>
</dbReference>
<proteinExistence type="inferred from homology"/>
<reference evidence="3" key="1">
    <citation type="submission" date="2024-05" db="EMBL/GenBank/DDBJ databases">
        <authorList>
            <person name="Bunk B."/>
            <person name="Swiderski J."/>
            <person name="Sproer C."/>
            <person name="Thiel V."/>
        </authorList>
    </citation>
    <scope>NUCLEOTIDE SEQUENCE</scope>
    <source>
        <strain evidence="3">DSM 17735</strain>
        <plasmid evidence="3">p3</plasmid>
    </source>
</reference>
<dbReference type="AlphaFoldDB" id="A0AAU7LZ65"/>
<dbReference type="SUPFAM" id="SSF51735">
    <property type="entry name" value="NAD(P)-binding Rossmann-fold domains"/>
    <property type="match status" value="1"/>
</dbReference>
<dbReference type="GO" id="GO:0016616">
    <property type="term" value="F:oxidoreductase activity, acting on the CH-OH group of donors, NAD or NADP as acceptor"/>
    <property type="evidence" value="ECO:0007669"/>
    <property type="project" value="TreeGrafter"/>
</dbReference>
<accession>A0AAU7LZ65</accession>
<dbReference type="InterPro" id="IPR036291">
    <property type="entry name" value="NAD(P)-bd_dom_sf"/>
</dbReference>
<dbReference type="PRINTS" id="PR00081">
    <property type="entry name" value="GDHRDH"/>
</dbReference>
<dbReference type="Gene3D" id="3.40.50.720">
    <property type="entry name" value="NAD(P)-binding Rossmann-like Domain"/>
    <property type="match status" value="1"/>
</dbReference>
<protein>
    <submittedName>
        <fullName evidence="3">SDR family NAD(P)-dependent oxidoreductase</fullName>
    </submittedName>
</protein>
<dbReference type="RefSeq" id="WP_349282901.1">
    <property type="nucleotide sequence ID" value="NZ_CBCSCU010000079.1"/>
</dbReference>
<dbReference type="PRINTS" id="PR00080">
    <property type="entry name" value="SDRFAMILY"/>
</dbReference>
<dbReference type="InterPro" id="IPR002347">
    <property type="entry name" value="SDR_fam"/>
</dbReference>
<dbReference type="PANTHER" id="PTHR42760">
    <property type="entry name" value="SHORT-CHAIN DEHYDROGENASES/REDUCTASES FAMILY MEMBER"/>
    <property type="match status" value="1"/>
</dbReference>
<dbReference type="InterPro" id="IPR020904">
    <property type="entry name" value="Sc_DH/Rdtase_CS"/>
</dbReference>
<name>A0AAU7LZ65_9BURK</name>
<dbReference type="FunFam" id="3.40.50.720:FF:000173">
    <property type="entry name" value="3-oxoacyl-[acyl-carrier protein] reductase"/>
    <property type="match status" value="1"/>
</dbReference>
<sequence length="256" mass="26868">MLLKDKVCVIAGAASLRSIGYATAELFAEHGAKVVVVDLMMDEQVLASIKSRIEAQTQKPVSVHGFRCDISKSEDCEQLVKNVIDLHGTMDCLVNSAGIVRTQSMLDMTEKDIDVMINVNLKGAFNLCQSALRVFAKQKSGTIVNVSSAAAQRGGGLVGGAHYAASKGGVLSLTKSIAREFGHMGIRANAICPAMIETAMLDGLPPERLGAIIDAIPLKRTGTTKEAAGVCLFLASDLSGFVTGATIDVNGGSHIH</sequence>
<gene>
    <name evidence="3" type="ORF">ABLV49_24750</name>
</gene>